<reference evidence="2" key="1">
    <citation type="journal article" date="2008" name="Nat. Genet.">
        <title>The Pristionchus pacificus genome provides a unique perspective on nematode lifestyle and parasitism.</title>
        <authorList>
            <person name="Dieterich C."/>
            <person name="Clifton S.W."/>
            <person name="Schuster L.N."/>
            <person name="Chinwalla A."/>
            <person name="Delehaunty K."/>
            <person name="Dinkelacker I."/>
            <person name="Fulton L."/>
            <person name="Fulton R."/>
            <person name="Godfrey J."/>
            <person name="Minx P."/>
            <person name="Mitreva M."/>
            <person name="Roeseler W."/>
            <person name="Tian H."/>
            <person name="Witte H."/>
            <person name="Yang S.P."/>
            <person name="Wilson R.K."/>
            <person name="Sommer R.J."/>
        </authorList>
    </citation>
    <scope>NUCLEOTIDE SEQUENCE [LARGE SCALE GENOMIC DNA]</scope>
    <source>
        <strain evidence="2">PS312</strain>
    </source>
</reference>
<name>A0A454XUS3_PRIPA</name>
<evidence type="ECO:0000313" key="2">
    <source>
        <dbReference type="Proteomes" id="UP000005239"/>
    </source>
</evidence>
<proteinExistence type="predicted"/>
<reference evidence="1" key="2">
    <citation type="submission" date="2022-06" db="UniProtKB">
        <authorList>
            <consortium name="EnsemblMetazoa"/>
        </authorList>
    </citation>
    <scope>IDENTIFICATION</scope>
    <source>
        <strain evidence="1">PS312</strain>
    </source>
</reference>
<accession>A0A8R1UBA8</accession>
<sequence>MLRCLVSSAIRTNPRVLFANVKLSIISVPSRPFTNSSIGHRSTSVSSFSADCARRAGTDWSESDHSSKKKTLLMLAATVSITSAAWLAIGYWWTKKNDESQCLISDRFKLTPHEIADWKRKRLAKPHPIEGGRVEFTVAEPLNSSVLNGTEINIHSKVKLHLPNGTLRADHKEIWLSNRGIQVACTEEGARTGLIQYALLHKQKGAFEHAVKLSSAPDSAHSQAPPFFV</sequence>
<dbReference type="EnsemblMetazoa" id="PPA17660.1">
    <property type="protein sequence ID" value="PPA17660.1"/>
    <property type="gene ID" value="WBGene00107214"/>
</dbReference>
<organism evidence="1 2">
    <name type="scientific">Pristionchus pacificus</name>
    <name type="common">Parasitic nematode worm</name>
    <dbReference type="NCBI Taxonomy" id="54126"/>
    <lineage>
        <taxon>Eukaryota</taxon>
        <taxon>Metazoa</taxon>
        <taxon>Ecdysozoa</taxon>
        <taxon>Nematoda</taxon>
        <taxon>Chromadorea</taxon>
        <taxon>Rhabditida</taxon>
        <taxon>Rhabditina</taxon>
        <taxon>Diplogasteromorpha</taxon>
        <taxon>Diplogasteroidea</taxon>
        <taxon>Neodiplogasteridae</taxon>
        <taxon>Pristionchus</taxon>
    </lineage>
</organism>
<dbReference type="AlphaFoldDB" id="A0A454XUS3"/>
<dbReference type="Proteomes" id="UP000005239">
    <property type="component" value="Unassembled WGS sequence"/>
</dbReference>
<accession>A0A454XUS3</accession>
<protein>
    <submittedName>
        <fullName evidence="1">Uncharacterized protein</fullName>
    </submittedName>
</protein>
<gene>
    <name evidence="1" type="primary">WBGene00107214</name>
</gene>
<keyword evidence="2" id="KW-1185">Reference proteome</keyword>
<evidence type="ECO:0000313" key="1">
    <source>
        <dbReference type="EnsemblMetazoa" id="PPA17660.1"/>
    </source>
</evidence>